<dbReference type="EMBL" id="BMLM01000001">
    <property type="protein sequence ID" value="GGN84898.1"/>
    <property type="molecule type" value="Genomic_DNA"/>
</dbReference>
<comment type="caution">
    <text evidence="1">The sequence shown here is derived from an EMBL/GenBank/DDBJ whole genome shotgun (WGS) entry which is preliminary data.</text>
</comment>
<reference evidence="2" key="1">
    <citation type="journal article" date="2019" name="Int. J. Syst. Evol. Microbiol.">
        <title>The Global Catalogue of Microorganisms (GCM) 10K type strain sequencing project: providing services to taxonomists for standard genome sequencing and annotation.</title>
        <authorList>
            <consortium name="The Broad Institute Genomics Platform"/>
            <consortium name="The Broad Institute Genome Sequencing Center for Infectious Disease"/>
            <person name="Wu L."/>
            <person name="Ma J."/>
        </authorList>
    </citation>
    <scope>NUCLEOTIDE SEQUENCE [LARGE SCALE GENOMIC DNA]</scope>
    <source>
        <strain evidence="2">CGMCC 1.6960</strain>
    </source>
</reference>
<keyword evidence="2" id="KW-1185">Reference proteome</keyword>
<protein>
    <submittedName>
        <fullName evidence="1">Uncharacterized protein</fullName>
    </submittedName>
</protein>
<accession>A0ABQ2KLN4</accession>
<proteinExistence type="predicted"/>
<gene>
    <name evidence="1" type="ORF">GCM10010968_17180</name>
</gene>
<organism evidence="1 2">
    <name type="scientific">Agrococcus terreus</name>
    <dbReference type="NCBI Taxonomy" id="574649"/>
    <lineage>
        <taxon>Bacteria</taxon>
        <taxon>Bacillati</taxon>
        <taxon>Actinomycetota</taxon>
        <taxon>Actinomycetes</taxon>
        <taxon>Micrococcales</taxon>
        <taxon>Microbacteriaceae</taxon>
        <taxon>Agrococcus</taxon>
    </lineage>
</organism>
<evidence type="ECO:0000313" key="2">
    <source>
        <dbReference type="Proteomes" id="UP000626982"/>
    </source>
</evidence>
<sequence length="126" mass="13261">MTRRTETELVSGIAAPAPRNGITTPLVLVIALADVMRADLPGFASAAAPSEAACGDRRGCVEGVVGDGIAMYRFASLDLARQSVSHGDADVYRSDRLVLELDEGLTADERLLLVQNVEGTWTGSSD</sequence>
<name>A0ABQ2KLN4_9MICO</name>
<dbReference type="Proteomes" id="UP000626982">
    <property type="component" value="Unassembled WGS sequence"/>
</dbReference>
<evidence type="ECO:0000313" key="1">
    <source>
        <dbReference type="EMBL" id="GGN84898.1"/>
    </source>
</evidence>